<keyword evidence="2" id="KW-0678">Repressor</keyword>
<evidence type="ECO:0000313" key="8">
    <source>
        <dbReference type="Proteomes" id="UP001174909"/>
    </source>
</evidence>
<gene>
    <name evidence="7" type="ORF">GBAR_LOCUS6904</name>
</gene>
<dbReference type="Pfam" id="PF01475">
    <property type="entry name" value="FUR"/>
    <property type="match status" value="1"/>
</dbReference>
<dbReference type="InterPro" id="IPR043135">
    <property type="entry name" value="Fur_C"/>
</dbReference>
<dbReference type="SUPFAM" id="SSF46785">
    <property type="entry name" value="Winged helix' DNA-binding domain"/>
    <property type="match status" value="1"/>
</dbReference>
<evidence type="ECO:0000313" key="7">
    <source>
        <dbReference type="EMBL" id="CAI8010466.1"/>
    </source>
</evidence>
<organism evidence="7 8">
    <name type="scientific">Geodia barretti</name>
    <name type="common">Barrett's horny sponge</name>
    <dbReference type="NCBI Taxonomy" id="519541"/>
    <lineage>
        <taxon>Eukaryota</taxon>
        <taxon>Metazoa</taxon>
        <taxon>Porifera</taxon>
        <taxon>Demospongiae</taxon>
        <taxon>Heteroscleromorpha</taxon>
        <taxon>Tetractinellida</taxon>
        <taxon>Astrophorina</taxon>
        <taxon>Geodiidae</taxon>
        <taxon>Geodia</taxon>
    </lineage>
</organism>
<dbReference type="Gene3D" id="3.30.1490.190">
    <property type="match status" value="1"/>
</dbReference>
<keyword evidence="4" id="KW-0805">Transcription regulation</keyword>
<dbReference type="PANTHER" id="PTHR33202:SF7">
    <property type="entry name" value="FERRIC UPTAKE REGULATION PROTEIN"/>
    <property type="match status" value="1"/>
</dbReference>
<comment type="caution">
    <text evidence="7">The sequence shown here is derived from an EMBL/GenBank/DDBJ whole genome shotgun (WGS) entry which is preliminary data.</text>
</comment>
<keyword evidence="8" id="KW-1185">Reference proteome</keyword>
<evidence type="ECO:0000256" key="5">
    <source>
        <dbReference type="ARBA" id="ARBA00023125"/>
    </source>
</evidence>
<dbReference type="GO" id="GO:1900376">
    <property type="term" value="P:regulation of secondary metabolite biosynthetic process"/>
    <property type="evidence" value="ECO:0007669"/>
    <property type="project" value="TreeGrafter"/>
</dbReference>
<dbReference type="InterPro" id="IPR002481">
    <property type="entry name" value="FUR"/>
</dbReference>
<dbReference type="CDD" id="cd07153">
    <property type="entry name" value="Fur_like"/>
    <property type="match status" value="1"/>
</dbReference>
<evidence type="ECO:0000256" key="1">
    <source>
        <dbReference type="ARBA" id="ARBA00007957"/>
    </source>
</evidence>
<dbReference type="GO" id="GO:0000976">
    <property type="term" value="F:transcription cis-regulatory region binding"/>
    <property type="evidence" value="ECO:0007669"/>
    <property type="project" value="TreeGrafter"/>
</dbReference>
<evidence type="ECO:0000256" key="3">
    <source>
        <dbReference type="ARBA" id="ARBA00022833"/>
    </source>
</evidence>
<keyword evidence="6" id="KW-0804">Transcription</keyword>
<reference evidence="7" key="1">
    <citation type="submission" date="2023-03" db="EMBL/GenBank/DDBJ databases">
        <authorList>
            <person name="Steffen K."/>
            <person name="Cardenas P."/>
        </authorList>
    </citation>
    <scope>NUCLEOTIDE SEQUENCE</scope>
</reference>
<dbReference type="PANTHER" id="PTHR33202">
    <property type="entry name" value="ZINC UPTAKE REGULATION PROTEIN"/>
    <property type="match status" value="1"/>
</dbReference>
<dbReference type="AlphaFoldDB" id="A0AA35WAV2"/>
<dbReference type="InterPro" id="IPR036390">
    <property type="entry name" value="WH_DNA-bd_sf"/>
</dbReference>
<keyword evidence="5" id="KW-0238">DNA-binding</keyword>
<protein>
    <submittedName>
        <fullName evidence="7">Ferric uptake regulation protein</fullName>
    </submittedName>
</protein>
<name>A0AA35WAV2_GEOBA</name>
<keyword evidence="3" id="KW-0862">Zinc</keyword>
<dbReference type="GO" id="GO:0003700">
    <property type="term" value="F:DNA-binding transcription factor activity"/>
    <property type="evidence" value="ECO:0007669"/>
    <property type="project" value="InterPro"/>
</dbReference>
<dbReference type="EMBL" id="CASHTH010001038">
    <property type="protein sequence ID" value="CAI8010466.1"/>
    <property type="molecule type" value="Genomic_DNA"/>
</dbReference>
<evidence type="ECO:0000256" key="6">
    <source>
        <dbReference type="ARBA" id="ARBA00023163"/>
    </source>
</evidence>
<comment type="similarity">
    <text evidence="1">Belongs to the Fur family.</text>
</comment>
<accession>A0AA35WAV2</accession>
<evidence type="ECO:0000256" key="4">
    <source>
        <dbReference type="ARBA" id="ARBA00023015"/>
    </source>
</evidence>
<dbReference type="GO" id="GO:0045892">
    <property type="term" value="P:negative regulation of DNA-templated transcription"/>
    <property type="evidence" value="ECO:0007669"/>
    <property type="project" value="TreeGrafter"/>
</dbReference>
<dbReference type="Gene3D" id="1.10.10.10">
    <property type="entry name" value="Winged helix-like DNA-binding domain superfamily/Winged helix DNA-binding domain"/>
    <property type="match status" value="1"/>
</dbReference>
<dbReference type="GO" id="GO:0008270">
    <property type="term" value="F:zinc ion binding"/>
    <property type="evidence" value="ECO:0007669"/>
    <property type="project" value="TreeGrafter"/>
</dbReference>
<evidence type="ECO:0000256" key="2">
    <source>
        <dbReference type="ARBA" id="ARBA00022491"/>
    </source>
</evidence>
<sequence length="141" mass="15777">MTTPLTTRTEIMSILENRGYRATAPRRVIIELLEGKKEGFTAEEISNELPGVGRATVFRTVKLLLNAGVLCRLNMMDGAPRYSISSVEHHHHTICVKCGNVGEFRATNIENLMRALSEQIPGEIVGHRFEFYVNCETCLAN</sequence>
<proteinExistence type="inferred from homology"/>
<dbReference type="InterPro" id="IPR036388">
    <property type="entry name" value="WH-like_DNA-bd_sf"/>
</dbReference>
<dbReference type="Proteomes" id="UP001174909">
    <property type="component" value="Unassembled WGS sequence"/>
</dbReference>